<dbReference type="HOGENOM" id="CLU_000604_92_3_12"/>
<dbReference type="PATRIC" id="fig|1125699.3.peg.242"/>
<dbReference type="RefSeq" id="WP_016524541.1">
    <property type="nucleotide sequence ID" value="NZ_KE332518.1"/>
</dbReference>
<dbReference type="GO" id="GO:0016887">
    <property type="term" value="F:ATP hydrolysis activity"/>
    <property type="evidence" value="ECO:0007669"/>
    <property type="project" value="InterPro"/>
</dbReference>
<dbReference type="InterPro" id="IPR027417">
    <property type="entry name" value="P-loop_NTPase"/>
</dbReference>
<evidence type="ECO:0000313" key="10">
    <source>
        <dbReference type="EMBL" id="EPF32244.1"/>
    </source>
</evidence>
<dbReference type="STRING" id="1125699.HMPREF9194_00239"/>
<protein>
    <recommendedName>
        <fullName evidence="9">ABC transporter domain-containing protein</fullName>
    </recommendedName>
</protein>
<keyword evidence="8" id="KW-0472">Membrane</keyword>
<keyword evidence="7" id="KW-1278">Translocase</keyword>
<keyword evidence="3" id="KW-0762">Sugar transport</keyword>
<dbReference type="SMART" id="SM00382">
    <property type="entry name" value="AAA"/>
    <property type="match status" value="2"/>
</dbReference>
<gene>
    <name evidence="10" type="ORF">HMPREF9194_00239</name>
</gene>
<dbReference type="InterPro" id="IPR003593">
    <property type="entry name" value="AAA+_ATPase"/>
</dbReference>
<dbReference type="CDD" id="cd03216">
    <property type="entry name" value="ABC_Carb_Monos_I"/>
    <property type="match status" value="1"/>
</dbReference>
<name>S3L618_TREMA</name>
<dbReference type="CDD" id="cd03215">
    <property type="entry name" value="ABC_Carb_Monos_II"/>
    <property type="match status" value="1"/>
</dbReference>
<dbReference type="PANTHER" id="PTHR43790">
    <property type="entry name" value="CARBOHYDRATE TRANSPORT ATP-BINDING PROTEIN MG119-RELATED"/>
    <property type="match status" value="1"/>
</dbReference>
<organism evidence="10 11">
    <name type="scientific">Treponema maltophilum ATCC 51939</name>
    <dbReference type="NCBI Taxonomy" id="1125699"/>
    <lineage>
        <taxon>Bacteria</taxon>
        <taxon>Pseudomonadati</taxon>
        <taxon>Spirochaetota</taxon>
        <taxon>Spirochaetia</taxon>
        <taxon>Spirochaetales</taxon>
        <taxon>Treponemataceae</taxon>
        <taxon>Treponema</taxon>
    </lineage>
</organism>
<dbReference type="InterPro" id="IPR050107">
    <property type="entry name" value="ABC_carbohydrate_import_ATPase"/>
</dbReference>
<accession>S3L618</accession>
<dbReference type="EMBL" id="ATFF01000002">
    <property type="protein sequence ID" value="EPF32244.1"/>
    <property type="molecule type" value="Genomic_DNA"/>
</dbReference>
<dbReference type="PROSITE" id="PS00211">
    <property type="entry name" value="ABC_TRANSPORTER_1"/>
    <property type="match status" value="1"/>
</dbReference>
<evidence type="ECO:0000256" key="8">
    <source>
        <dbReference type="ARBA" id="ARBA00023136"/>
    </source>
</evidence>
<keyword evidence="6" id="KW-0067">ATP-binding</keyword>
<evidence type="ECO:0000313" key="11">
    <source>
        <dbReference type="Proteomes" id="UP000014541"/>
    </source>
</evidence>
<dbReference type="Proteomes" id="UP000014541">
    <property type="component" value="Unassembled WGS sequence"/>
</dbReference>
<keyword evidence="11" id="KW-1185">Reference proteome</keyword>
<dbReference type="SUPFAM" id="SSF52540">
    <property type="entry name" value="P-loop containing nucleoside triphosphate hydrolases"/>
    <property type="match status" value="2"/>
</dbReference>
<reference evidence="10 11" key="1">
    <citation type="submission" date="2013-04" db="EMBL/GenBank/DDBJ databases">
        <title>The Genome Sequence of Treponema maltophilum ATCC 51939.</title>
        <authorList>
            <consortium name="The Broad Institute Genomics Platform"/>
            <person name="Earl A."/>
            <person name="Ward D."/>
            <person name="Feldgarden M."/>
            <person name="Gevers D."/>
            <person name="Leonetti C."/>
            <person name="Blanton J.M."/>
            <person name="Dewhirst F.E."/>
            <person name="Izard J."/>
            <person name="Walker B."/>
            <person name="Young S."/>
            <person name="Zeng Q."/>
            <person name="Gargeya S."/>
            <person name="Fitzgerald M."/>
            <person name="Haas B."/>
            <person name="Abouelleil A."/>
            <person name="Allen A.W."/>
            <person name="Alvarado L."/>
            <person name="Arachchi H.M."/>
            <person name="Berlin A.M."/>
            <person name="Chapman S.B."/>
            <person name="Gainer-Dewar J."/>
            <person name="Goldberg J."/>
            <person name="Griggs A."/>
            <person name="Gujja S."/>
            <person name="Hansen M."/>
            <person name="Howarth C."/>
            <person name="Imamovic A."/>
            <person name="Ireland A."/>
            <person name="Larimer J."/>
            <person name="McCowan C."/>
            <person name="Murphy C."/>
            <person name="Pearson M."/>
            <person name="Poon T.W."/>
            <person name="Priest M."/>
            <person name="Roberts A."/>
            <person name="Saif S."/>
            <person name="Shea T."/>
            <person name="Sisk P."/>
            <person name="Sykes S."/>
            <person name="Wortman J."/>
            <person name="Nusbaum C."/>
            <person name="Birren B."/>
        </authorList>
    </citation>
    <scope>NUCLEOTIDE SEQUENCE [LARGE SCALE GENOMIC DNA]</scope>
    <source>
        <strain evidence="10 11">ATCC 51939</strain>
    </source>
</reference>
<evidence type="ECO:0000256" key="7">
    <source>
        <dbReference type="ARBA" id="ARBA00022967"/>
    </source>
</evidence>
<evidence type="ECO:0000256" key="4">
    <source>
        <dbReference type="ARBA" id="ARBA00022737"/>
    </source>
</evidence>
<evidence type="ECO:0000259" key="9">
    <source>
        <dbReference type="PROSITE" id="PS50893"/>
    </source>
</evidence>
<dbReference type="InterPro" id="IPR003439">
    <property type="entry name" value="ABC_transporter-like_ATP-bd"/>
</dbReference>
<dbReference type="Pfam" id="PF00005">
    <property type="entry name" value="ABC_tran"/>
    <property type="match status" value="2"/>
</dbReference>
<dbReference type="OrthoDB" id="304830at2"/>
<evidence type="ECO:0000256" key="2">
    <source>
        <dbReference type="ARBA" id="ARBA00022475"/>
    </source>
</evidence>
<feature type="domain" description="ABC transporter" evidence="9">
    <location>
        <begin position="4"/>
        <end position="240"/>
    </location>
</feature>
<dbReference type="eggNOG" id="COG1129">
    <property type="taxonomic scope" value="Bacteria"/>
</dbReference>
<dbReference type="InterPro" id="IPR017871">
    <property type="entry name" value="ABC_transporter-like_CS"/>
</dbReference>
<evidence type="ECO:0000256" key="3">
    <source>
        <dbReference type="ARBA" id="ARBA00022597"/>
    </source>
</evidence>
<keyword evidence="1" id="KW-0813">Transport</keyword>
<dbReference type="AlphaFoldDB" id="S3L618"/>
<proteinExistence type="predicted"/>
<keyword evidence="4" id="KW-0677">Repeat</keyword>
<evidence type="ECO:0000256" key="6">
    <source>
        <dbReference type="ARBA" id="ARBA00022840"/>
    </source>
</evidence>
<dbReference type="PROSITE" id="PS50893">
    <property type="entry name" value="ABC_TRANSPORTER_2"/>
    <property type="match status" value="2"/>
</dbReference>
<dbReference type="PANTHER" id="PTHR43790:SF1">
    <property type="entry name" value="XYLOSE IMPORT ATP-BINDING PROTEIN XYLG"/>
    <property type="match status" value="1"/>
</dbReference>
<dbReference type="Gene3D" id="3.40.50.300">
    <property type="entry name" value="P-loop containing nucleotide triphosphate hydrolases"/>
    <property type="match status" value="2"/>
</dbReference>
<keyword evidence="2" id="KW-1003">Cell membrane</keyword>
<dbReference type="GO" id="GO:0005524">
    <property type="term" value="F:ATP binding"/>
    <property type="evidence" value="ECO:0007669"/>
    <property type="project" value="UniProtKB-KW"/>
</dbReference>
<evidence type="ECO:0000256" key="1">
    <source>
        <dbReference type="ARBA" id="ARBA00022448"/>
    </source>
</evidence>
<sequence length="508" mass="56606">MDFIKIENVYKGFDGVQALENVSFSVELGEVHGLVGENGSGKSTLMKIIAGVLRADTGKITIHGQVVHSYGPLSGMLYGISVIYQDLSLFPNLNVLENISLCAQIAKRKKLYSNHQNIIQIKNILEMLDADINLYDLVEELPIAKQQLVAIARALNNEAKLLIFDEPTTALTREEINNLFSIIHKLKQQNTAVIFISHKLDEIMEICDKISVLRDGKLIATRNKNLLSIPEIEKLMVGQALIYTKNSDKDIKPNTPIVLEVKNLCKKNNFKNINFVLRKKEILGITGLLGSGRTELATALFGIAPSDSGQIIIDNQPVCIKNVQQAVKNGIAYVPEDRLTQGLIMNYSQRENISIAMLKNFKASNGLIDEKKITLTADKWIKTLKVKTDSMYKTVKTLSGGNQQKIVLGKWLEMHPKVLILDGPTVGVDIGAKAGLFRTINEMVEATGMSVILISDEIREITANCHTVLILQNGCIRHRLERSEEINESYIQSLLENQKRNSMKGYKT</sequence>
<comment type="caution">
    <text evidence="10">The sequence shown here is derived from an EMBL/GenBank/DDBJ whole genome shotgun (WGS) entry which is preliminary data.</text>
</comment>
<keyword evidence="5" id="KW-0547">Nucleotide-binding</keyword>
<evidence type="ECO:0000256" key="5">
    <source>
        <dbReference type="ARBA" id="ARBA00022741"/>
    </source>
</evidence>
<feature type="domain" description="ABC transporter" evidence="9">
    <location>
        <begin position="242"/>
        <end position="498"/>
    </location>
</feature>